<dbReference type="InterPro" id="IPR050327">
    <property type="entry name" value="Proton-linked_MCT"/>
</dbReference>
<evidence type="ECO:0000256" key="4">
    <source>
        <dbReference type="SAM" id="Phobius"/>
    </source>
</evidence>
<keyword evidence="4" id="KW-1133">Transmembrane helix</keyword>
<feature type="transmembrane region" description="Helical" evidence="4">
    <location>
        <begin position="88"/>
        <end position="112"/>
    </location>
</feature>
<feature type="transmembrane region" description="Helical" evidence="4">
    <location>
        <begin position="176"/>
        <end position="197"/>
    </location>
</feature>
<keyword evidence="4" id="KW-0472">Membrane</keyword>
<sequence>MASTSIELQSTQVPMDRVRLPEELASGHDNPNRDQTSSPPPVDCGKHAYLFLGAAFFIDCFVWGFPFSFGIFQDYYLTHEPFEGSGQIATIGTTSMGIMYFGNPFVMALWRFFPKECRYAPFVGALAMCGSLAASSFSHQVTHLVVTQGVVYAIGGLLCFCPCVLYVEEWFVKRRGLALGTMWAGTGVGGCTIPLLLEFLLGRYGFRTTLRLWGGLLFAVTIPLLYFVKPRVKPSQVHGQSVRRINLGFVLNGRFLLYQLPSMIQALGFFIPSIWLPSYARTVFHASSKVAALTIVTINLASAAGNIAMGFLIDRFHVTTCILVSSLGTVIGTFLLWGLAQNLAVLFVFCTMYGLFAGSFSATWAGIMSEMTSRPTLSDHAGSPHRGIAFDPIMVFGVLEAGRGIGNLVSGPLSEVLVQNSLWKDQALAGYGSGYGTLIVFTGITGFLGGGGFLCRRLGWL</sequence>
<dbReference type="Proteomes" id="UP000813427">
    <property type="component" value="Unassembled WGS sequence"/>
</dbReference>
<dbReference type="InterPro" id="IPR011701">
    <property type="entry name" value="MFS"/>
</dbReference>
<dbReference type="GO" id="GO:0016020">
    <property type="term" value="C:membrane"/>
    <property type="evidence" value="ECO:0007669"/>
    <property type="project" value="UniProtKB-SubCell"/>
</dbReference>
<dbReference type="InterPro" id="IPR036259">
    <property type="entry name" value="MFS_trans_sf"/>
</dbReference>
<evidence type="ECO:0000256" key="1">
    <source>
        <dbReference type="ARBA" id="ARBA00004141"/>
    </source>
</evidence>
<dbReference type="PANTHER" id="PTHR11360">
    <property type="entry name" value="MONOCARBOXYLATE TRANSPORTER"/>
    <property type="match status" value="1"/>
</dbReference>
<keyword evidence="6" id="KW-1185">Reference proteome</keyword>
<keyword evidence="3" id="KW-0325">Glycoprotein</keyword>
<evidence type="ECO:0000313" key="6">
    <source>
        <dbReference type="Proteomes" id="UP000813427"/>
    </source>
</evidence>
<dbReference type="SUPFAM" id="SSF103473">
    <property type="entry name" value="MFS general substrate transporter"/>
    <property type="match status" value="1"/>
</dbReference>
<dbReference type="AlphaFoldDB" id="A0A8K0S062"/>
<comment type="similarity">
    <text evidence="2">Belongs to the major facilitator superfamily. Monocarboxylate porter (TC 2.A.1.13) family.</text>
</comment>
<feature type="transmembrane region" description="Helical" evidence="4">
    <location>
        <begin position="48"/>
        <end position="68"/>
    </location>
</feature>
<proteinExistence type="inferred from homology"/>
<dbReference type="Pfam" id="PF07690">
    <property type="entry name" value="MFS_1"/>
    <property type="match status" value="1"/>
</dbReference>
<dbReference type="Gene3D" id="1.20.1250.20">
    <property type="entry name" value="MFS general substrate transporter like domains"/>
    <property type="match status" value="2"/>
</dbReference>
<dbReference type="GO" id="GO:0022857">
    <property type="term" value="F:transmembrane transporter activity"/>
    <property type="evidence" value="ECO:0007669"/>
    <property type="project" value="InterPro"/>
</dbReference>
<feature type="transmembrane region" description="Helical" evidence="4">
    <location>
        <begin position="249"/>
        <end position="271"/>
    </location>
</feature>
<evidence type="ECO:0000256" key="2">
    <source>
        <dbReference type="ARBA" id="ARBA00006727"/>
    </source>
</evidence>
<feature type="transmembrane region" description="Helical" evidence="4">
    <location>
        <begin position="209"/>
        <end position="228"/>
    </location>
</feature>
<protein>
    <submittedName>
        <fullName evidence="5">Major facilitator superfamily domain-containing protein</fullName>
    </submittedName>
</protein>
<keyword evidence="4" id="KW-0812">Transmembrane</keyword>
<organism evidence="5 6">
    <name type="scientific">Fusarium tricinctum</name>
    <dbReference type="NCBI Taxonomy" id="61284"/>
    <lineage>
        <taxon>Eukaryota</taxon>
        <taxon>Fungi</taxon>
        <taxon>Dikarya</taxon>
        <taxon>Ascomycota</taxon>
        <taxon>Pezizomycotina</taxon>
        <taxon>Sordariomycetes</taxon>
        <taxon>Hypocreomycetidae</taxon>
        <taxon>Hypocreales</taxon>
        <taxon>Nectriaceae</taxon>
        <taxon>Fusarium</taxon>
        <taxon>Fusarium tricinctum species complex</taxon>
    </lineage>
</organism>
<gene>
    <name evidence="5" type="ORF">BKA59DRAFT_439402</name>
</gene>
<accession>A0A8K0S062</accession>
<dbReference type="OrthoDB" id="2213137at2759"/>
<name>A0A8K0S062_9HYPO</name>
<feature type="transmembrane region" description="Helical" evidence="4">
    <location>
        <begin position="346"/>
        <end position="367"/>
    </location>
</feature>
<evidence type="ECO:0000313" key="5">
    <source>
        <dbReference type="EMBL" id="KAH7246737.1"/>
    </source>
</evidence>
<feature type="transmembrane region" description="Helical" evidence="4">
    <location>
        <begin position="429"/>
        <end position="455"/>
    </location>
</feature>
<reference evidence="5" key="1">
    <citation type="journal article" date="2021" name="Nat. Commun.">
        <title>Genetic determinants of endophytism in the Arabidopsis root mycobiome.</title>
        <authorList>
            <person name="Mesny F."/>
            <person name="Miyauchi S."/>
            <person name="Thiergart T."/>
            <person name="Pickel B."/>
            <person name="Atanasova L."/>
            <person name="Karlsson M."/>
            <person name="Huettel B."/>
            <person name="Barry K.W."/>
            <person name="Haridas S."/>
            <person name="Chen C."/>
            <person name="Bauer D."/>
            <person name="Andreopoulos W."/>
            <person name="Pangilinan J."/>
            <person name="LaButti K."/>
            <person name="Riley R."/>
            <person name="Lipzen A."/>
            <person name="Clum A."/>
            <person name="Drula E."/>
            <person name="Henrissat B."/>
            <person name="Kohler A."/>
            <person name="Grigoriev I.V."/>
            <person name="Martin F.M."/>
            <person name="Hacquard S."/>
        </authorList>
    </citation>
    <scope>NUCLEOTIDE SEQUENCE</scope>
    <source>
        <strain evidence="5">MPI-SDFR-AT-0068</strain>
    </source>
</reference>
<evidence type="ECO:0000256" key="3">
    <source>
        <dbReference type="ARBA" id="ARBA00023180"/>
    </source>
</evidence>
<dbReference type="PANTHER" id="PTHR11360:SF287">
    <property type="entry name" value="MFS MONOCARBOXYLATE TRANSPORTER"/>
    <property type="match status" value="1"/>
</dbReference>
<comment type="subcellular location">
    <subcellularLocation>
        <location evidence="1">Membrane</location>
        <topology evidence="1">Multi-pass membrane protein</topology>
    </subcellularLocation>
</comment>
<dbReference type="EMBL" id="JAGPXF010000004">
    <property type="protein sequence ID" value="KAH7246737.1"/>
    <property type="molecule type" value="Genomic_DNA"/>
</dbReference>
<comment type="caution">
    <text evidence="5">The sequence shown here is derived from an EMBL/GenBank/DDBJ whole genome shotgun (WGS) entry which is preliminary data.</text>
</comment>
<feature type="transmembrane region" description="Helical" evidence="4">
    <location>
        <begin position="320"/>
        <end position="340"/>
    </location>
</feature>
<feature type="transmembrane region" description="Helical" evidence="4">
    <location>
        <begin position="149"/>
        <end position="167"/>
    </location>
</feature>
<feature type="transmembrane region" description="Helical" evidence="4">
    <location>
        <begin position="291"/>
        <end position="313"/>
    </location>
</feature>